<reference evidence="2 3" key="1">
    <citation type="submission" date="2014-11" db="EMBL/GenBank/DDBJ databases">
        <title>Genetic blueprint of the zoonotic pathogen Toxocara canis.</title>
        <authorList>
            <person name="Zhu X.-Q."/>
            <person name="Korhonen P.K."/>
            <person name="Cai H."/>
            <person name="Young N.D."/>
            <person name="Nejsum P."/>
            <person name="von Samson-Himmelstjerna G."/>
            <person name="Boag P.R."/>
            <person name="Tan P."/>
            <person name="Li Q."/>
            <person name="Min J."/>
            <person name="Yang Y."/>
            <person name="Wang X."/>
            <person name="Fang X."/>
            <person name="Hall R.S."/>
            <person name="Hofmann A."/>
            <person name="Sternberg P.W."/>
            <person name="Jex A.R."/>
            <person name="Gasser R.B."/>
        </authorList>
    </citation>
    <scope>NUCLEOTIDE SEQUENCE [LARGE SCALE GENOMIC DNA]</scope>
    <source>
        <strain evidence="2">PN_DK_2014</strain>
    </source>
</reference>
<keyword evidence="1" id="KW-1133">Transmembrane helix</keyword>
<keyword evidence="1" id="KW-0472">Membrane</keyword>
<evidence type="ECO:0000256" key="1">
    <source>
        <dbReference type="SAM" id="Phobius"/>
    </source>
</evidence>
<evidence type="ECO:0000313" key="2">
    <source>
        <dbReference type="EMBL" id="KHN77353.1"/>
    </source>
</evidence>
<organism evidence="2 3">
    <name type="scientific">Toxocara canis</name>
    <name type="common">Canine roundworm</name>
    <dbReference type="NCBI Taxonomy" id="6265"/>
    <lineage>
        <taxon>Eukaryota</taxon>
        <taxon>Metazoa</taxon>
        <taxon>Ecdysozoa</taxon>
        <taxon>Nematoda</taxon>
        <taxon>Chromadorea</taxon>
        <taxon>Rhabditida</taxon>
        <taxon>Spirurina</taxon>
        <taxon>Ascaridomorpha</taxon>
        <taxon>Ascaridoidea</taxon>
        <taxon>Toxocaridae</taxon>
        <taxon>Toxocara</taxon>
    </lineage>
</organism>
<accession>A0A0B2V719</accession>
<dbReference type="EMBL" id="JPKZ01002335">
    <property type="protein sequence ID" value="KHN77353.1"/>
    <property type="molecule type" value="Genomic_DNA"/>
</dbReference>
<protein>
    <submittedName>
        <fullName evidence="2">Uncharacterized protein</fullName>
    </submittedName>
</protein>
<comment type="caution">
    <text evidence="2">The sequence shown here is derived from an EMBL/GenBank/DDBJ whole genome shotgun (WGS) entry which is preliminary data.</text>
</comment>
<name>A0A0B2V719_TOXCA</name>
<sequence length="130" mass="15333">MQCAVCYTVLQRSMIVIWHAMNLKEKSRKRKLNFVGETSFHKHSKFPLLFEIFGFFAVHTFRGCVVAAVCIQRFFRRHAPLAEWALFYQLSSKNCNDRISINFINFPERIISFESTCLYEIILPVRSTVF</sequence>
<proteinExistence type="predicted"/>
<keyword evidence="1" id="KW-0812">Transmembrane</keyword>
<gene>
    <name evidence="2" type="ORF">Tcan_04594</name>
</gene>
<keyword evidence="3" id="KW-1185">Reference proteome</keyword>
<dbReference type="Proteomes" id="UP000031036">
    <property type="component" value="Unassembled WGS sequence"/>
</dbReference>
<dbReference type="AlphaFoldDB" id="A0A0B2V719"/>
<evidence type="ECO:0000313" key="3">
    <source>
        <dbReference type="Proteomes" id="UP000031036"/>
    </source>
</evidence>
<feature type="transmembrane region" description="Helical" evidence="1">
    <location>
        <begin position="48"/>
        <end position="71"/>
    </location>
</feature>